<dbReference type="PANTHER" id="PTHR11596:SF42">
    <property type="entry name" value="ALKALINE PHOSPHATASE, GERM CELL TYPE"/>
    <property type="match status" value="1"/>
</dbReference>
<evidence type="ECO:0000256" key="3">
    <source>
        <dbReference type="ARBA" id="ARBA00022622"/>
    </source>
</evidence>
<evidence type="ECO:0000313" key="7">
    <source>
        <dbReference type="RefSeq" id="XP_012877088.1"/>
    </source>
</evidence>
<keyword evidence="3" id="KW-0472">Membrane</keyword>
<organism evidence="6 7">
    <name type="scientific">Dipodomys ordii</name>
    <name type="common">Ord's kangaroo rat</name>
    <dbReference type="NCBI Taxonomy" id="10020"/>
    <lineage>
        <taxon>Eukaryota</taxon>
        <taxon>Metazoa</taxon>
        <taxon>Chordata</taxon>
        <taxon>Craniata</taxon>
        <taxon>Vertebrata</taxon>
        <taxon>Euteleostomi</taxon>
        <taxon>Mammalia</taxon>
        <taxon>Eutheria</taxon>
        <taxon>Euarchontoglires</taxon>
        <taxon>Glires</taxon>
        <taxon>Rodentia</taxon>
        <taxon>Castorimorpha</taxon>
        <taxon>Heteromyidae</taxon>
        <taxon>Dipodomyinae</taxon>
        <taxon>Dipodomys</taxon>
    </lineage>
</organism>
<keyword evidence="4" id="KW-0479">Metal-binding</keyword>
<dbReference type="InterPro" id="IPR001952">
    <property type="entry name" value="Alkaline_phosphatase"/>
</dbReference>
<feature type="compositionally biased region" description="Low complexity" evidence="5">
    <location>
        <begin position="93"/>
        <end position="107"/>
    </location>
</feature>
<dbReference type="GO" id="GO:0098552">
    <property type="term" value="C:side of membrane"/>
    <property type="evidence" value="ECO:0007669"/>
    <property type="project" value="UniProtKB-KW"/>
</dbReference>
<feature type="region of interest" description="Disordered" evidence="5">
    <location>
        <begin position="1"/>
        <end position="38"/>
    </location>
</feature>
<gene>
    <name evidence="7" type="primary">LOC105989511</name>
</gene>
<protein>
    <recommendedName>
        <fullName evidence="2">alkaline phosphatase</fullName>
        <ecNumber evidence="2">3.1.3.1</ecNumber>
    </recommendedName>
</protein>
<evidence type="ECO:0000256" key="2">
    <source>
        <dbReference type="ARBA" id="ARBA00012647"/>
    </source>
</evidence>
<feature type="region of interest" description="Disordered" evidence="5">
    <location>
        <begin position="88"/>
        <end position="108"/>
    </location>
</feature>
<sequence length="242" mass="25461">MAIPGGGRGRGELGGHRAQRPVPPGAPTYRQQAAVPLASETHSGEDVAVFARGPQAHLMHGVQEQNYIAHVMAFAACLEPYTDCGLPPPAPHGQSAGSGPTTSAGSSLNTTQTRVPVLLWPLLPVLLLLPLLPLLALRSVAAASCSGASSRASTSGAQKWKWLLAQIFQEDFLEEEVVLLATDYMQQVSQLIHSMPCSCQRSRLRPPGSGEENSSTCGRDLSTGSSRRLQLQASALAPLGIT</sequence>
<feature type="binding site" evidence="4">
    <location>
        <position position="42"/>
    </location>
    <ligand>
        <name>Zn(2+)</name>
        <dbReference type="ChEBI" id="CHEBI:29105"/>
        <label>2</label>
    </ligand>
</feature>
<dbReference type="OrthoDB" id="5818554at2759"/>
<evidence type="ECO:0000256" key="1">
    <source>
        <dbReference type="ARBA" id="ARBA00004609"/>
    </source>
</evidence>
<dbReference type="KEGG" id="dord:105989511"/>
<feature type="compositionally biased region" description="Polar residues" evidence="5">
    <location>
        <begin position="211"/>
        <end position="226"/>
    </location>
</feature>
<dbReference type="GO" id="GO:0005886">
    <property type="term" value="C:plasma membrane"/>
    <property type="evidence" value="ECO:0007669"/>
    <property type="project" value="UniProtKB-SubCell"/>
</dbReference>
<accession>A0A1S3FKI0</accession>
<keyword evidence="3" id="KW-0449">Lipoprotein</keyword>
<dbReference type="Gene3D" id="3.40.720.10">
    <property type="entry name" value="Alkaline Phosphatase, subunit A"/>
    <property type="match status" value="1"/>
</dbReference>
<dbReference type="GO" id="GO:0046872">
    <property type="term" value="F:metal ion binding"/>
    <property type="evidence" value="ECO:0007669"/>
    <property type="project" value="UniProtKB-KW"/>
</dbReference>
<proteinExistence type="predicted"/>
<dbReference type="Proteomes" id="UP000081671">
    <property type="component" value="Unplaced"/>
</dbReference>
<dbReference type="RefSeq" id="XP_012877088.1">
    <property type="nucleotide sequence ID" value="XM_013021634.1"/>
</dbReference>
<comment type="cofactor">
    <cofactor evidence="4">
        <name>Zn(2+)</name>
        <dbReference type="ChEBI" id="CHEBI:29105"/>
    </cofactor>
    <text evidence="4">Binds 2 Zn(2+) ions.</text>
</comment>
<evidence type="ECO:0000256" key="5">
    <source>
        <dbReference type="SAM" id="MobiDB-lite"/>
    </source>
</evidence>
<dbReference type="EC" id="3.1.3.1" evidence="2"/>
<keyword evidence="3" id="KW-0325">Glycoprotein</keyword>
<comment type="subcellular location">
    <subcellularLocation>
        <location evidence="1">Cell membrane</location>
        <topology evidence="1">Lipid-anchor</topology>
        <topology evidence="1">GPI-anchor</topology>
    </subcellularLocation>
</comment>
<dbReference type="InParanoid" id="A0A1S3FKI0"/>
<reference evidence="7" key="1">
    <citation type="submission" date="2025-08" db="UniProtKB">
        <authorList>
            <consortium name="RefSeq"/>
        </authorList>
    </citation>
    <scope>IDENTIFICATION</scope>
    <source>
        <tissue evidence="7">Kidney</tissue>
    </source>
</reference>
<dbReference type="GeneID" id="105989511"/>
<dbReference type="InterPro" id="IPR017850">
    <property type="entry name" value="Alkaline_phosphatase_core_sf"/>
</dbReference>
<dbReference type="GO" id="GO:0004035">
    <property type="term" value="F:alkaline phosphatase activity"/>
    <property type="evidence" value="ECO:0007669"/>
    <property type="project" value="UniProtKB-EC"/>
</dbReference>
<keyword evidence="3" id="KW-0336">GPI-anchor</keyword>
<evidence type="ECO:0000256" key="4">
    <source>
        <dbReference type="PIRSR" id="PIRSR601952-2"/>
    </source>
</evidence>
<dbReference type="PANTHER" id="PTHR11596">
    <property type="entry name" value="ALKALINE PHOSPHATASE"/>
    <property type="match status" value="1"/>
</dbReference>
<name>A0A1S3FKI0_DIPOR</name>
<keyword evidence="6" id="KW-1185">Reference proteome</keyword>
<keyword evidence="4" id="KW-0862">Zinc</keyword>
<feature type="region of interest" description="Disordered" evidence="5">
    <location>
        <begin position="202"/>
        <end position="226"/>
    </location>
</feature>
<dbReference type="SUPFAM" id="SSF53649">
    <property type="entry name" value="Alkaline phosphatase-like"/>
    <property type="match status" value="1"/>
</dbReference>
<evidence type="ECO:0000313" key="6">
    <source>
        <dbReference type="Proteomes" id="UP000081671"/>
    </source>
</evidence>
<dbReference type="Pfam" id="PF00245">
    <property type="entry name" value="Alk_phosphatase"/>
    <property type="match status" value="1"/>
</dbReference>
<dbReference type="AlphaFoldDB" id="A0A1S3FKI0"/>